<name>A0A2H0KW45_9BACT</name>
<feature type="transmembrane region" description="Helical" evidence="5">
    <location>
        <begin position="374"/>
        <end position="393"/>
    </location>
</feature>
<keyword evidence="2 5" id="KW-0812">Transmembrane</keyword>
<feature type="transmembrane region" description="Helical" evidence="5">
    <location>
        <begin position="405"/>
        <end position="426"/>
    </location>
</feature>
<dbReference type="EMBL" id="PCVO01000011">
    <property type="protein sequence ID" value="PIQ75525.1"/>
    <property type="molecule type" value="Genomic_DNA"/>
</dbReference>
<dbReference type="Proteomes" id="UP000229317">
    <property type="component" value="Unassembled WGS sequence"/>
</dbReference>
<comment type="subcellular location">
    <subcellularLocation>
        <location evidence="1">Membrane</location>
        <topology evidence="1">Multi-pass membrane protein</topology>
    </subcellularLocation>
</comment>
<reference evidence="7 8" key="1">
    <citation type="submission" date="2017-09" db="EMBL/GenBank/DDBJ databases">
        <title>Depth-based differentiation of microbial function through sediment-hosted aquifers and enrichment of novel symbionts in the deep terrestrial subsurface.</title>
        <authorList>
            <person name="Probst A.J."/>
            <person name="Ladd B."/>
            <person name="Jarett J.K."/>
            <person name="Geller-Mcgrath D.E."/>
            <person name="Sieber C.M."/>
            <person name="Emerson J.B."/>
            <person name="Anantharaman K."/>
            <person name="Thomas B.C."/>
            <person name="Malmstrom R."/>
            <person name="Stieglmeier M."/>
            <person name="Klingl A."/>
            <person name="Woyke T."/>
            <person name="Ryan C.M."/>
            <person name="Banfield J.F."/>
        </authorList>
    </citation>
    <scope>NUCLEOTIDE SEQUENCE [LARGE SCALE GENOMIC DNA]</scope>
    <source>
        <strain evidence="7">CG11_big_fil_rev_8_21_14_0_20_40_15</strain>
    </source>
</reference>
<dbReference type="InterPro" id="IPR051533">
    <property type="entry name" value="WaaL-like"/>
</dbReference>
<evidence type="ECO:0000259" key="6">
    <source>
        <dbReference type="Pfam" id="PF04932"/>
    </source>
</evidence>
<feature type="transmembrane region" description="Helical" evidence="5">
    <location>
        <begin position="432"/>
        <end position="452"/>
    </location>
</feature>
<evidence type="ECO:0000313" key="8">
    <source>
        <dbReference type="Proteomes" id="UP000229317"/>
    </source>
</evidence>
<dbReference type="GO" id="GO:0016020">
    <property type="term" value="C:membrane"/>
    <property type="evidence" value="ECO:0007669"/>
    <property type="project" value="UniProtKB-SubCell"/>
</dbReference>
<feature type="transmembrane region" description="Helical" evidence="5">
    <location>
        <begin position="285"/>
        <end position="305"/>
    </location>
</feature>
<protein>
    <recommendedName>
        <fullName evidence="6">O-antigen ligase-related domain-containing protein</fullName>
    </recommendedName>
</protein>
<comment type="caution">
    <text evidence="7">The sequence shown here is derived from an EMBL/GenBank/DDBJ whole genome shotgun (WGS) entry which is preliminary data.</text>
</comment>
<feature type="transmembrane region" description="Helical" evidence="5">
    <location>
        <begin position="84"/>
        <end position="104"/>
    </location>
</feature>
<feature type="transmembrane region" description="Helical" evidence="5">
    <location>
        <begin position="238"/>
        <end position="255"/>
    </location>
</feature>
<evidence type="ECO:0000256" key="4">
    <source>
        <dbReference type="ARBA" id="ARBA00023136"/>
    </source>
</evidence>
<evidence type="ECO:0000256" key="3">
    <source>
        <dbReference type="ARBA" id="ARBA00022989"/>
    </source>
</evidence>
<feature type="transmembrane region" description="Helical" evidence="5">
    <location>
        <begin position="51"/>
        <end position="72"/>
    </location>
</feature>
<accession>A0A2H0KW45</accession>
<dbReference type="AlphaFoldDB" id="A0A2H0KW45"/>
<keyword evidence="4 5" id="KW-0472">Membrane</keyword>
<evidence type="ECO:0000313" key="7">
    <source>
        <dbReference type="EMBL" id="PIQ75525.1"/>
    </source>
</evidence>
<dbReference type="PANTHER" id="PTHR37422:SF23">
    <property type="entry name" value="TEICHURONIC ACID BIOSYNTHESIS PROTEIN TUAE"/>
    <property type="match status" value="1"/>
</dbReference>
<feature type="transmembrane region" description="Helical" evidence="5">
    <location>
        <begin position="139"/>
        <end position="161"/>
    </location>
</feature>
<organism evidence="7 8">
    <name type="scientific">Candidatus Portnoybacteria bacterium CG11_big_fil_rev_8_21_14_0_20_40_15</name>
    <dbReference type="NCBI Taxonomy" id="1974817"/>
    <lineage>
        <taxon>Bacteria</taxon>
        <taxon>Candidatus Portnoyibacteriota</taxon>
    </lineage>
</organism>
<feature type="domain" description="O-antigen ligase-related" evidence="6">
    <location>
        <begin position="243"/>
        <end position="382"/>
    </location>
</feature>
<evidence type="ECO:0000256" key="1">
    <source>
        <dbReference type="ARBA" id="ARBA00004141"/>
    </source>
</evidence>
<sequence>MISRAKINLPPQNYIFLNQRKFWHIFKIGVLVLVFYIPFGVALNLNPQIDLALIRILILAFFLIWLVAAAFFKKRLFISPFQGFGLLSILAVSVASLLFAQEFSWGARKIAVFLSIFPLYFLVASIADEKSSLKKLTNIFIASTFISASIALIQFLAQFFISFSALIQFYSQKIGPSFWGKAFSALVAQNPSWFVNVGGKTLMRAFGLFPDPHMLAFFIGLGSPLLLATLLFQKGTNLKLFCVYVLMVVALFLTFSRGGYFGLFFSVFIVLLYSWRYLKEKKKFLITAISILFLLVLIIFGQAVISRFISSFLISEGSSLGRLEIWQQSFKIFLEKPIFGVGLGNYSKTVDPLSLYRSPITSHNLYLDIASETGIFGLAAWLLLFFGSFYQLAKSLKRRRIENDEIKMISLKIGLLGSLSYFLVHSFFETSIFNPTILAALMIIFALVSVSLKPAR</sequence>
<feature type="transmembrane region" description="Helical" evidence="5">
    <location>
        <begin position="21"/>
        <end position="39"/>
    </location>
</feature>
<dbReference type="PANTHER" id="PTHR37422">
    <property type="entry name" value="TEICHURONIC ACID BIOSYNTHESIS PROTEIN TUAE"/>
    <property type="match status" value="1"/>
</dbReference>
<gene>
    <name evidence="7" type="ORF">COV84_00780</name>
</gene>
<proteinExistence type="predicted"/>
<keyword evidence="3 5" id="KW-1133">Transmembrane helix</keyword>
<feature type="transmembrane region" description="Helical" evidence="5">
    <location>
        <begin position="110"/>
        <end position="127"/>
    </location>
</feature>
<evidence type="ECO:0000256" key="5">
    <source>
        <dbReference type="SAM" id="Phobius"/>
    </source>
</evidence>
<feature type="transmembrane region" description="Helical" evidence="5">
    <location>
        <begin position="261"/>
        <end position="278"/>
    </location>
</feature>
<dbReference type="Pfam" id="PF04932">
    <property type="entry name" value="Wzy_C"/>
    <property type="match status" value="1"/>
</dbReference>
<dbReference type="InterPro" id="IPR007016">
    <property type="entry name" value="O-antigen_ligase-rel_domated"/>
</dbReference>
<feature type="transmembrane region" description="Helical" evidence="5">
    <location>
        <begin position="213"/>
        <end position="231"/>
    </location>
</feature>
<evidence type="ECO:0000256" key="2">
    <source>
        <dbReference type="ARBA" id="ARBA00022692"/>
    </source>
</evidence>